<protein>
    <submittedName>
        <fullName evidence="2">Uncharacterized protein</fullName>
    </submittedName>
</protein>
<keyword evidence="3" id="KW-1185">Reference proteome</keyword>
<dbReference type="AlphaFoldDB" id="A5E4F8"/>
<name>A5E4F8_LODEL</name>
<proteinExistence type="predicted"/>
<dbReference type="InParanoid" id="A5E4F8"/>
<keyword evidence="1" id="KW-0472">Membrane</keyword>
<keyword evidence="1" id="KW-0812">Transmembrane</keyword>
<gene>
    <name evidence="2" type="ORF">LELG_04497</name>
</gene>
<organism evidence="2 3">
    <name type="scientific">Lodderomyces elongisporus (strain ATCC 11503 / CBS 2605 / JCM 1781 / NBRC 1676 / NRRL YB-4239)</name>
    <name type="common">Yeast</name>
    <name type="synonym">Saccharomyces elongisporus</name>
    <dbReference type="NCBI Taxonomy" id="379508"/>
    <lineage>
        <taxon>Eukaryota</taxon>
        <taxon>Fungi</taxon>
        <taxon>Dikarya</taxon>
        <taxon>Ascomycota</taxon>
        <taxon>Saccharomycotina</taxon>
        <taxon>Pichiomycetes</taxon>
        <taxon>Debaryomycetaceae</taxon>
        <taxon>Candida/Lodderomyces clade</taxon>
        <taxon>Lodderomyces</taxon>
    </lineage>
</organism>
<evidence type="ECO:0000256" key="1">
    <source>
        <dbReference type="SAM" id="Phobius"/>
    </source>
</evidence>
<sequence length="201" mass="23462">MIIIVVVVILLLEVTITIKDIVMKLKEEKKKTAMEFNWLCKITTSILQTSYHIVLLLVCLIAHLVLLPFISSFQFYILHFSLFSPPFISEKKKKEEKNRKTNKQTPIRDIYLNSISSPLEKVKETPIDIVLNKIFMTGQRCIQSITAPLAPIPQLFSLSVEYINYQRMPFLSVFFFYFKTNLTQSRKLLQPHPTQLWLPSL</sequence>
<dbReference type="VEuPathDB" id="FungiDB:LELG_04497"/>
<evidence type="ECO:0000313" key="2">
    <source>
        <dbReference type="EMBL" id="EDK46316.1"/>
    </source>
</evidence>
<dbReference type="EMBL" id="CH981529">
    <property type="protein sequence ID" value="EDK46316.1"/>
    <property type="molecule type" value="Genomic_DNA"/>
</dbReference>
<keyword evidence="1" id="KW-1133">Transmembrane helix</keyword>
<reference evidence="2 3" key="1">
    <citation type="journal article" date="2009" name="Nature">
        <title>Evolution of pathogenicity and sexual reproduction in eight Candida genomes.</title>
        <authorList>
            <person name="Butler G."/>
            <person name="Rasmussen M.D."/>
            <person name="Lin M.F."/>
            <person name="Santos M.A."/>
            <person name="Sakthikumar S."/>
            <person name="Munro C.A."/>
            <person name="Rheinbay E."/>
            <person name="Grabherr M."/>
            <person name="Forche A."/>
            <person name="Reedy J.L."/>
            <person name="Agrafioti I."/>
            <person name="Arnaud M.B."/>
            <person name="Bates S."/>
            <person name="Brown A.J."/>
            <person name="Brunke S."/>
            <person name="Costanzo M.C."/>
            <person name="Fitzpatrick D.A."/>
            <person name="de Groot P.W."/>
            <person name="Harris D."/>
            <person name="Hoyer L.L."/>
            <person name="Hube B."/>
            <person name="Klis F.M."/>
            <person name="Kodira C."/>
            <person name="Lennard N."/>
            <person name="Logue M.E."/>
            <person name="Martin R."/>
            <person name="Neiman A.M."/>
            <person name="Nikolaou E."/>
            <person name="Quail M.A."/>
            <person name="Quinn J."/>
            <person name="Santos M.C."/>
            <person name="Schmitzberger F.F."/>
            <person name="Sherlock G."/>
            <person name="Shah P."/>
            <person name="Silverstein K.A."/>
            <person name="Skrzypek M.S."/>
            <person name="Soll D."/>
            <person name="Staggs R."/>
            <person name="Stansfield I."/>
            <person name="Stumpf M.P."/>
            <person name="Sudbery P.E."/>
            <person name="Srikantha T."/>
            <person name="Zeng Q."/>
            <person name="Berman J."/>
            <person name="Berriman M."/>
            <person name="Heitman J."/>
            <person name="Gow N.A."/>
            <person name="Lorenz M.C."/>
            <person name="Birren B.W."/>
            <person name="Kellis M."/>
            <person name="Cuomo C.A."/>
        </authorList>
    </citation>
    <scope>NUCLEOTIDE SEQUENCE [LARGE SCALE GENOMIC DNA]</scope>
    <source>
        <strain evidence="3">ATCC 11503 / BCRC 21390 / CBS 2605 / JCM 1781 / NBRC 1676 / NRRL YB-4239</strain>
    </source>
</reference>
<dbReference type="HOGENOM" id="CLU_1360626_0_0_1"/>
<accession>A5E4F8</accession>
<feature type="transmembrane region" description="Helical" evidence="1">
    <location>
        <begin position="53"/>
        <end position="83"/>
    </location>
</feature>
<dbReference type="Proteomes" id="UP000001996">
    <property type="component" value="Unassembled WGS sequence"/>
</dbReference>
<evidence type="ECO:0000313" key="3">
    <source>
        <dbReference type="Proteomes" id="UP000001996"/>
    </source>
</evidence>